<comment type="caution">
    <text evidence="1">The sequence shown here is derived from an EMBL/GenBank/DDBJ whole genome shotgun (WGS) entry which is preliminary data.</text>
</comment>
<proteinExistence type="predicted"/>
<evidence type="ECO:0000313" key="1">
    <source>
        <dbReference type="EMBL" id="KAK8040106.1"/>
    </source>
</evidence>
<evidence type="ECO:0000313" key="2">
    <source>
        <dbReference type="Proteomes" id="UP001444661"/>
    </source>
</evidence>
<dbReference type="SUPFAM" id="SSF48403">
    <property type="entry name" value="Ankyrin repeat"/>
    <property type="match status" value="1"/>
</dbReference>
<name>A0ABR1T0K3_9PEZI</name>
<keyword evidence="2" id="KW-1185">Reference proteome</keyword>
<dbReference type="InterPro" id="IPR036770">
    <property type="entry name" value="Ankyrin_rpt-contain_sf"/>
</dbReference>
<gene>
    <name evidence="1" type="ORF">PG993_008517</name>
</gene>
<reference evidence="1 2" key="1">
    <citation type="submission" date="2023-01" db="EMBL/GenBank/DDBJ databases">
        <title>Analysis of 21 Apiospora genomes using comparative genomics revels a genus with tremendous synthesis potential of carbohydrate active enzymes and secondary metabolites.</title>
        <authorList>
            <person name="Sorensen T."/>
        </authorList>
    </citation>
    <scope>NUCLEOTIDE SEQUENCE [LARGE SCALE GENOMIC DNA]</scope>
    <source>
        <strain evidence="1 2">CBS 33761</strain>
    </source>
</reference>
<accession>A0ABR1T0K3</accession>
<sequence length="1001" mass="112172">MDALPRHILPAQTWRHGALMQADKAVWFTVTTGVAKYLDAVESQSEELSSIKRQNEALGKIITVVERAAAKIEHVSPNAATAAKRSLEVCRDSLRALEVFVAQLTDSGATTWRSKIKTNKLHYVFDRPKVQQLSARLSQTTSTLQLAVDGLGLSAITLIHESVTDIHGHVPGLQFGIELVHQQLDGYYQTSTQQMTDNTTELSVQIADARDMSQSSFQLQQGHLESIQIQNSSVMDRLASIETFMQALALDNSVDGGLPNDQYQARSPRAVARLMAKPAASRELCDMLPSHGSLENGSRGLNDAQSIWDPSGQSRKCTCGRMLQTNMSLDYSQLGSVYLYKQLTSKVHAPHCPMSKVISPNQKRRYGFRLTGLAKSIMQGAIEATFDMTYGAGGWSISPGFRYYPTVNEEEDPAFQILELVRRLNRVLRRTDEELELLRSFHRVAMSRISYLFRTGKASALVVNSKNGSLMHQAFATYTTDRLLAEFVQMLLFYHVPPISYDIKGCSAVHSDYPVIKGHPTALTLIAEANDEAMPLSILPNPSIGHMPRRVQMQLGKSIPLAEALGCGPLSIAILRNDTRCVQSLLACHPGSIKEKNLFGQTPLHVALFANARGCFPFVLQAAQAANLIYEPDNIGYTTLWWSLKLTVLDLHALEIYKTLQNNYVEVPMLMDNPWRSTRLSDLEALPVVYRFIPESAQLAEMLFQMGFRDIDHDIQFGDPPLLNAINPVYIDWLLQKGANLERWIWPLGNDQYTTRGICSAHYVMHNIGWSISGEQLGPQETESLMSIFGRTVPIKVTDICSCACSVGGCTPFVYLLKQYFHGNRMTPSEIADMPFINMTHGLKTDVVTSLYQDAVRFACFYILDLTHTCCNAEGIGDASDPYEERDYEVIEEIQQGECLFIDLLGEMVNEFTDKTARCIPGNSAQLHDCWRDYWLNYVPEVLRTLKNSRMTEEERKNAEMIGVVWKEEPDVEQVGRSKVDTVESMISECYRRLDSIMEGI</sequence>
<dbReference type="Proteomes" id="UP001444661">
    <property type="component" value="Unassembled WGS sequence"/>
</dbReference>
<dbReference type="EMBL" id="JAQQWK010000006">
    <property type="protein sequence ID" value="KAK8040106.1"/>
    <property type="molecule type" value="Genomic_DNA"/>
</dbReference>
<dbReference type="Gene3D" id="1.25.40.20">
    <property type="entry name" value="Ankyrin repeat-containing domain"/>
    <property type="match status" value="1"/>
</dbReference>
<organism evidence="1 2">
    <name type="scientific">Apiospora rasikravindrae</name>
    <dbReference type="NCBI Taxonomy" id="990691"/>
    <lineage>
        <taxon>Eukaryota</taxon>
        <taxon>Fungi</taxon>
        <taxon>Dikarya</taxon>
        <taxon>Ascomycota</taxon>
        <taxon>Pezizomycotina</taxon>
        <taxon>Sordariomycetes</taxon>
        <taxon>Xylariomycetidae</taxon>
        <taxon>Amphisphaeriales</taxon>
        <taxon>Apiosporaceae</taxon>
        <taxon>Apiospora</taxon>
    </lineage>
</organism>
<protein>
    <submittedName>
        <fullName evidence="1">Uncharacterized protein</fullName>
    </submittedName>
</protein>